<name>A0ABT5M9X2_9BURK</name>
<keyword evidence="1" id="KW-0238">DNA-binding</keyword>
<keyword evidence="2" id="KW-1185">Reference proteome</keyword>
<dbReference type="RefSeq" id="WP_273924900.1">
    <property type="nucleotide sequence ID" value="NZ_JAQSIO010000001.1"/>
</dbReference>
<reference evidence="1 2" key="1">
    <citation type="submission" date="2023-02" db="EMBL/GenBank/DDBJ databases">
        <title>Bacterial whole genome sequence for Curvibacter sp. HBC28.</title>
        <authorList>
            <person name="Le V."/>
            <person name="Ko S.-R."/>
            <person name="Ahn C.-Y."/>
            <person name="Oh H.-M."/>
        </authorList>
    </citation>
    <scope>NUCLEOTIDE SEQUENCE [LARGE SCALE GENOMIC DNA]</scope>
    <source>
        <strain evidence="1 2">HBC28</strain>
    </source>
</reference>
<sequence>MTSDPISIFRRDKATASSLLTEAQAKAALAMAGVSVADWARARGFSPELTRMVLAGKRKCLRGQSHQIAVELGIKSGVDLRSVDRLC</sequence>
<evidence type="ECO:0000313" key="1">
    <source>
        <dbReference type="EMBL" id="MDD0813378.1"/>
    </source>
</evidence>
<dbReference type="InterPro" id="IPR026365">
    <property type="entry name" value="BcepMu_gp16"/>
</dbReference>
<accession>A0ABT5M9X2</accession>
<gene>
    <name evidence="1" type="ORF">PSQ39_01920</name>
</gene>
<evidence type="ECO:0000313" key="2">
    <source>
        <dbReference type="Proteomes" id="UP001528672"/>
    </source>
</evidence>
<dbReference type="NCBIfam" id="TIGR04111">
    <property type="entry name" value="BcepMu_gp16"/>
    <property type="match status" value="1"/>
</dbReference>
<protein>
    <submittedName>
        <fullName evidence="1">DNA-binding protein</fullName>
    </submittedName>
</protein>
<proteinExistence type="predicted"/>
<dbReference type="Proteomes" id="UP001528672">
    <property type="component" value="Unassembled WGS sequence"/>
</dbReference>
<organism evidence="1 2">
    <name type="scientific">Curvibacter microcysteis</name>
    <dbReference type="NCBI Taxonomy" id="3026419"/>
    <lineage>
        <taxon>Bacteria</taxon>
        <taxon>Pseudomonadati</taxon>
        <taxon>Pseudomonadota</taxon>
        <taxon>Betaproteobacteria</taxon>
        <taxon>Burkholderiales</taxon>
        <taxon>Comamonadaceae</taxon>
        <taxon>Curvibacter</taxon>
    </lineage>
</organism>
<dbReference type="EMBL" id="JAQSIO010000001">
    <property type="protein sequence ID" value="MDD0813378.1"/>
    <property type="molecule type" value="Genomic_DNA"/>
</dbReference>
<dbReference type="GO" id="GO:0003677">
    <property type="term" value="F:DNA binding"/>
    <property type="evidence" value="ECO:0007669"/>
    <property type="project" value="UniProtKB-KW"/>
</dbReference>
<comment type="caution">
    <text evidence="1">The sequence shown here is derived from an EMBL/GenBank/DDBJ whole genome shotgun (WGS) entry which is preliminary data.</text>
</comment>